<accession>A0ABS4TVR9</accession>
<dbReference type="EMBL" id="JAGINW010000001">
    <property type="protein sequence ID" value="MBP2328058.1"/>
    <property type="molecule type" value="Genomic_DNA"/>
</dbReference>
<name>A0ABS4TVR9_9PSEU</name>
<evidence type="ECO:0000313" key="2">
    <source>
        <dbReference type="Proteomes" id="UP001519332"/>
    </source>
</evidence>
<comment type="caution">
    <text evidence="1">The sequence shown here is derived from an EMBL/GenBank/DDBJ whole genome shotgun (WGS) entry which is preliminary data.</text>
</comment>
<dbReference type="RefSeq" id="WP_209645129.1">
    <property type="nucleotide sequence ID" value="NZ_JAGINW010000001.1"/>
</dbReference>
<dbReference type="Proteomes" id="UP001519332">
    <property type="component" value="Unassembled WGS sequence"/>
</dbReference>
<sequence length="189" mass="20552">MTTAVDPCPAVGLQQLLTIAQPELVRMWTTLPAPAEDELDGEYAGFLPIHGLPDDAVRALVQAMYQERSRNGYWIGKAYSAGAGYNVFRTATGDGYEFPRAGRFTTRIGASLVDGRPALLMDYTVFNNQPGRAGLIDEIRRLSTGLYLGTATHPKPDGTRTEATGCFLLNGPISPWHGVDDPARELRQA</sequence>
<protein>
    <submittedName>
        <fullName evidence="1">Uncharacterized protein</fullName>
    </submittedName>
</protein>
<keyword evidence="2" id="KW-1185">Reference proteome</keyword>
<gene>
    <name evidence="1" type="ORF">JOF56_008443</name>
</gene>
<reference evidence="1 2" key="1">
    <citation type="submission" date="2021-03" db="EMBL/GenBank/DDBJ databases">
        <title>Sequencing the genomes of 1000 actinobacteria strains.</title>
        <authorList>
            <person name="Klenk H.-P."/>
        </authorList>
    </citation>
    <scope>NUCLEOTIDE SEQUENCE [LARGE SCALE GENOMIC DNA]</scope>
    <source>
        <strain evidence="1 2">DSM 46670</strain>
    </source>
</reference>
<proteinExistence type="predicted"/>
<evidence type="ECO:0000313" key="1">
    <source>
        <dbReference type="EMBL" id="MBP2328058.1"/>
    </source>
</evidence>
<organism evidence="1 2">
    <name type="scientific">Kibdelosporangium banguiense</name>
    <dbReference type="NCBI Taxonomy" id="1365924"/>
    <lineage>
        <taxon>Bacteria</taxon>
        <taxon>Bacillati</taxon>
        <taxon>Actinomycetota</taxon>
        <taxon>Actinomycetes</taxon>
        <taxon>Pseudonocardiales</taxon>
        <taxon>Pseudonocardiaceae</taxon>
        <taxon>Kibdelosporangium</taxon>
    </lineage>
</organism>